<keyword evidence="1" id="KW-0732">Signal</keyword>
<dbReference type="EMBL" id="VSWC01000040">
    <property type="protein sequence ID" value="KAA1106345.1"/>
    <property type="molecule type" value="Genomic_DNA"/>
</dbReference>
<keyword evidence="4" id="KW-1185">Reference proteome</keyword>
<name>A0A5B0PZK5_PUCGR</name>
<proteinExistence type="predicted"/>
<gene>
    <name evidence="2" type="ORF">PGT21_033641</name>
    <name evidence="3" type="ORF">PGTUg99_032253</name>
</gene>
<organism evidence="2 4">
    <name type="scientific">Puccinia graminis f. sp. tritici</name>
    <dbReference type="NCBI Taxonomy" id="56615"/>
    <lineage>
        <taxon>Eukaryota</taxon>
        <taxon>Fungi</taxon>
        <taxon>Dikarya</taxon>
        <taxon>Basidiomycota</taxon>
        <taxon>Pucciniomycotina</taxon>
        <taxon>Pucciniomycetes</taxon>
        <taxon>Pucciniales</taxon>
        <taxon>Pucciniaceae</taxon>
        <taxon>Puccinia</taxon>
    </lineage>
</organism>
<protein>
    <submittedName>
        <fullName evidence="2">Uncharacterized protein</fullName>
    </submittedName>
</protein>
<evidence type="ECO:0000313" key="3">
    <source>
        <dbReference type="EMBL" id="KAA1109400.1"/>
    </source>
</evidence>
<evidence type="ECO:0000256" key="1">
    <source>
        <dbReference type="SAM" id="SignalP"/>
    </source>
</evidence>
<sequence>MNILATLVFLGLECALITGPALASERPALQTDYRICAECDFKHGGQERIDVGTLVPQSKEYRIDCGTLRGTPYQCRNLIPTKVYHCSICNHWALFPKRHCTEIMHDLSQPCYLPNQDSH</sequence>
<evidence type="ECO:0000313" key="2">
    <source>
        <dbReference type="EMBL" id="KAA1106345.1"/>
    </source>
</evidence>
<evidence type="ECO:0000313" key="5">
    <source>
        <dbReference type="Proteomes" id="UP000325313"/>
    </source>
</evidence>
<comment type="caution">
    <text evidence="2">The sequence shown here is derived from an EMBL/GenBank/DDBJ whole genome shotgun (WGS) entry which is preliminary data.</text>
</comment>
<reference evidence="4 5" key="1">
    <citation type="submission" date="2019-05" db="EMBL/GenBank/DDBJ databases">
        <title>Emergence of the Ug99 lineage of the wheat stem rust pathogen through somatic hybridization.</title>
        <authorList>
            <person name="Li F."/>
            <person name="Upadhyaya N.M."/>
            <person name="Sperschneider J."/>
            <person name="Matny O."/>
            <person name="Nguyen-Phuc H."/>
            <person name="Mago R."/>
            <person name="Raley C."/>
            <person name="Miller M.E."/>
            <person name="Silverstein K.A.T."/>
            <person name="Henningsen E."/>
            <person name="Hirsch C.D."/>
            <person name="Visser B."/>
            <person name="Pretorius Z.A."/>
            <person name="Steffenson B.J."/>
            <person name="Schwessinger B."/>
            <person name="Dodds P.N."/>
            <person name="Figueroa M."/>
        </authorList>
    </citation>
    <scope>NUCLEOTIDE SEQUENCE [LARGE SCALE GENOMIC DNA]</scope>
    <source>
        <strain evidence="2">21-0</strain>
        <strain evidence="3 5">Ug99</strain>
    </source>
</reference>
<feature type="chain" id="PRO_5036137901" evidence="1">
    <location>
        <begin position="24"/>
        <end position="119"/>
    </location>
</feature>
<dbReference type="AlphaFoldDB" id="A0A5B0PZK5"/>
<feature type="signal peptide" evidence="1">
    <location>
        <begin position="1"/>
        <end position="23"/>
    </location>
</feature>
<dbReference type="Proteomes" id="UP000324748">
    <property type="component" value="Unassembled WGS sequence"/>
</dbReference>
<accession>A0A5B0PZK5</accession>
<dbReference type="Proteomes" id="UP000325313">
    <property type="component" value="Unassembled WGS sequence"/>
</dbReference>
<dbReference type="EMBL" id="VDEP01000305">
    <property type="protein sequence ID" value="KAA1109400.1"/>
    <property type="molecule type" value="Genomic_DNA"/>
</dbReference>
<evidence type="ECO:0000313" key="4">
    <source>
        <dbReference type="Proteomes" id="UP000324748"/>
    </source>
</evidence>